<dbReference type="SUPFAM" id="SSF46894">
    <property type="entry name" value="C-terminal effector domain of the bipartite response regulators"/>
    <property type="match status" value="1"/>
</dbReference>
<feature type="compositionally biased region" description="Low complexity" evidence="1">
    <location>
        <begin position="7"/>
        <end position="16"/>
    </location>
</feature>
<gene>
    <name evidence="2" type="ORF">VM95_26440</name>
</gene>
<reference evidence="2 3" key="1">
    <citation type="submission" date="2015-02" db="EMBL/GenBank/DDBJ databases">
        <authorList>
            <person name="Ju K.-S."/>
            <person name="Doroghazi J.R."/>
            <person name="Metcalf W."/>
        </authorList>
    </citation>
    <scope>NUCLEOTIDE SEQUENCE [LARGE SCALE GENOMIC DNA]</scope>
    <source>
        <strain evidence="2 3">ATCC 31215</strain>
    </source>
</reference>
<accession>A0A0F2T8M2</accession>
<keyword evidence="3" id="KW-1185">Reference proteome</keyword>
<feature type="compositionally biased region" description="Basic and acidic residues" evidence="1">
    <location>
        <begin position="48"/>
        <end position="67"/>
    </location>
</feature>
<feature type="region of interest" description="Disordered" evidence="1">
    <location>
        <begin position="1"/>
        <end position="67"/>
    </location>
</feature>
<name>A0A0F2T8M2_STRR3</name>
<dbReference type="EMBL" id="JZKH01000065">
    <property type="protein sequence ID" value="KJS59543.1"/>
    <property type="molecule type" value="Genomic_DNA"/>
</dbReference>
<comment type="caution">
    <text evidence="2">The sequence shown here is derived from an EMBL/GenBank/DDBJ whole genome shotgun (WGS) entry which is preliminary data.</text>
</comment>
<evidence type="ECO:0000256" key="1">
    <source>
        <dbReference type="SAM" id="MobiDB-lite"/>
    </source>
</evidence>
<feature type="compositionally biased region" description="Low complexity" evidence="1">
    <location>
        <begin position="24"/>
        <end position="41"/>
    </location>
</feature>
<dbReference type="OrthoDB" id="7053960at2"/>
<organism evidence="2 3">
    <name type="scientific">Streptomyces rubellomurinus (strain ATCC 31215)</name>
    <dbReference type="NCBI Taxonomy" id="359131"/>
    <lineage>
        <taxon>Bacteria</taxon>
        <taxon>Bacillati</taxon>
        <taxon>Actinomycetota</taxon>
        <taxon>Actinomycetes</taxon>
        <taxon>Kitasatosporales</taxon>
        <taxon>Streptomycetaceae</taxon>
        <taxon>Streptomyces</taxon>
    </lineage>
</organism>
<dbReference type="AlphaFoldDB" id="A0A0F2T8M2"/>
<dbReference type="Gene3D" id="1.10.10.10">
    <property type="entry name" value="Winged helix-like DNA-binding domain superfamily/Winged helix DNA-binding domain"/>
    <property type="match status" value="1"/>
</dbReference>
<evidence type="ECO:0000313" key="3">
    <source>
        <dbReference type="Proteomes" id="UP000033699"/>
    </source>
</evidence>
<dbReference type="InterPro" id="IPR036388">
    <property type="entry name" value="WH-like_DNA-bd_sf"/>
</dbReference>
<dbReference type="GO" id="GO:0003677">
    <property type="term" value="F:DNA binding"/>
    <property type="evidence" value="ECO:0007669"/>
    <property type="project" value="InterPro"/>
</dbReference>
<dbReference type="InterPro" id="IPR016032">
    <property type="entry name" value="Sig_transdc_resp-reg_C-effctor"/>
</dbReference>
<sequence length="107" mass="11353">MRTGPWAASARPSGAARGRRGRARAPAGPTGSAGTPAQEQPPAAPPGRGRDPRESGPRRAREIGERIRLSPRTVGAHLYRAFPKLGVTTRAALRDALTRLDHHRAAP</sequence>
<dbReference type="GO" id="GO:0006355">
    <property type="term" value="P:regulation of DNA-templated transcription"/>
    <property type="evidence" value="ECO:0007669"/>
    <property type="project" value="InterPro"/>
</dbReference>
<protein>
    <submittedName>
        <fullName evidence="2">Uncharacterized protein</fullName>
    </submittedName>
</protein>
<dbReference type="Proteomes" id="UP000033699">
    <property type="component" value="Unassembled WGS sequence"/>
</dbReference>
<proteinExistence type="predicted"/>
<evidence type="ECO:0000313" key="2">
    <source>
        <dbReference type="EMBL" id="KJS59543.1"/>
    </source>
</evidence>